<dbReference type="InParanoid" id="L7JXX8"/>
<evidence type="ECO:0000256" key="1">
    <source>
        <dbReference type="ARBA" id="ARBA00003449"/>
    </source>
</evidence>
<dbReference type="EMBL" id="JH993940">
    <property type="protein sequence ID" value="ELQ75607.1"/>
    <property type="molecule type" value="Genomic_DNA"/>
</dbReference>
<evidence type="ECO:0000256" key="9">
    <source>
        <dbReference type="PIRSR" id="PIRSR000806-2"/>
    </source>
</evidence>
<feature type="binding site" evidence="9">
    <location>
        <position position="253"/>
    </location>
    <ligand>
        <name>UTP</name>
        <dbReference type="ChEBI" id="CHEBI:46398"/>
    </ligand>
</feature>
<dbReference type="GO" id="GO:0005978">
    <property type="term" value="P:glycogen biosynthetic process"/>
    <property type="evidence" value="ECO:0007669"/>
    <property type="project" value="EnsemblFungi"/>
</dbReference>
<comment type="catalytic activity">
    <reaction evidence="6 7">
        <text>alpha-D-glucose 1-phosphate + UTP + H(+) = UDP-alpha-D-glucose + diphosphate</text>
        <dbReference type="Rhea" id="RHEA:19889"/>
        <dbReference type="ChEBI" id="CHEBI:15378"/>
        <dbReference type="ChEBI" id="CHEBI:33019"/>
        <dbReference type="ChEBI" id="CHEBI:46398"/>
        <dbReference type="ChEBI" id="CHEBI:58601"/>
        <dbReference type="ChEBI" id="CHEBI:58885"/>
        <dbReference type="EC" id="2.7.7.9"/>
    </reaction>
</comment>
<dbReference type="EC" id="2.7.7.9" evidence="3 7"/>
<dbReference type="FunFam" id="3.90.550.10:FF:000002">
    <property type="entry name" value="UTP--glucose-1-phosphate uridylyltransferase"/>
    <property type="match status" value="1"/>
</dbReference>
<dbReference type="Pfam" id="PF01704">
    <property type="entry name" value="UDPGP"/>
    <property type="match status" value="1"/>
</dbReference>
<keyword evidence="5 7" id="KW-0548">Nucleotidyltransferase</keyword>
<keyword evidence="11" id="KW-1185">Reference proteome</keyword>
<comment type="similarity">
    <text evidence="2 7">Belongs to the UDPGP type 1 family.</text>
</comment>
<dbReference type="GO" id="GO:0005992">
    <property type="term" value="P:trehalose biosynthetic process"/>
    <property type="evidence" value="ECO:0007669"/>
    <property type="project" value="EnsemblFungi"/>
</dbReference>
<dbReference type="GO" id="GO:0006011">
    <property type="term" value="P:UDP-alpha-D-glucose metabolic process"/>
    <property type="evidence" value="ECO:0007669"/>
    <property type="project" value="UniProtKB-UniRule"/>
</dbReference>
<dbReference type="HOGENOM" id="CLU_023632_3_0_1"/>
<dbReference type="AlphaFoldDB" id="L7JXX8"/>
<sequence>MGKRINLISSSTSELKTDSLLSYMDDELENIKSKNDAMTSENLDNFFLLYERYLHTRNKKIDWDKIKSPPSEKIVKYPGDVKSGGHKLEVDDRNVKKGIDSSSSSIKDERRTLLKKLAVLKLNGGLGTTMGCVGPKSAIEIKDTSNFLDLCVKQVDTLQRTYDTEVPFILMNSFNTEEKTNRMLRRYKGIRTFTQSVFPRISANSLLPIDPSLGAKSMYPPGHGDVFISLKDSGMLDKLLQEGREYLFVSNIDNLAATVDFNILNYVVENDVDFLMEVTEKTRADIKGGTLIELDDKLTLLEIAQVPAEKKGEFTSVRKFKIFNTNSVWINLKKLKTLLKEKRLILDIIENKKNIEGIDETVIQLETAMGAAIKYFPKAVGMIVPRSRFLPVKTCSDLFLIRSNLFLEHDGFLTLSPKRMFGCLPLVKLLGKMYKSVESFDKMFKGVPDILELDHLTVSGNITFGRNVVLKGTVIIIADDESVINIPDGAILEDNILYGNLPIIEH</sequence>
<evidence type="ECO:0000256" key="3">
    <source>
        <dbReference type="ARBA" id="ARBA00012415"/>
    </source>
</evidence>
<protein>
    <recommendedName>
        <fullName evidence="3 7">UTP--glucose-1-phosphate uridylyltransferase</fullName>
        <ecNumber evidence="3 7">2.7.7.9</ecNumber>
    </recommendedName>
</protein>
<organism evidence="10 11">
    <name type="scientific">Trachipleistophora hominis</name>
    <name type="common">Microsporidian parasite</name>
    <dbReference type="NCBI Taxonomy" id="72359"/>
    <lineage>
        <taxon>Eukaryota</taxon>
        <taxon>Fungi</taxon>
        <taxon>Fungi incertae sedis</taxon>
        <taxon>Microsporidia</taxon>
        <taxon>Pleistophoridae</taxon>
        <taxon>Trachipleistophora</taxon>
    </lineage>
</organism>
<accession>L7JXX8</accession>
<dbReference type="FunFam" id="2.160.10.10:FF:000001">
    <property type="entry name" value="UTP--glucose-1-phosphate uridylyltransferase"/>
    <property type="match status" value="1"/>
</dbReference>
<dbReference type="InterPro" id="IPR029044">
    <property type="entry name" value="Nucleotide-diphossugar_trans"/>
</dbReference>
<dbReference type="Gene3D" id="2.160.10.10">
    <property type="entry name" value="Hexapeptide repeat proteins"/>
    <property type="match status" value="1"/>
</dbReference>
<dbReference type="InterPro" id="IPR016267">
    <property type="entry name" value="UDPGP_trans"/>
</dbReference>
<dbReference type="GO" id="GO:0003983">
    <property type="term" value="F:UTP:glucose-1-phosphate uridylyltransferase activity"/>
    <property type="evidence" value="ECO:0007669"/>
    <property type="project" value="UniProtKB-EC"/>
</dbReference>
<dbReference type="PIRSF" id="PIRSF000806">
    <property type="entry name" value="UDPGP"/>
    <property type="match status" value="1"/>
</dbReference>
<dbReference type="GO" id="GO:0006078">
    <property type="term" value="P:(1-&gt;6)-beta-D-glucan biosynthetic process"/>
    <property type="evidence" value="ECO:0007669"/>
    <property type="project" value="EnsemblFungi"/>
</dbReference>
<evidence type="ECO:0000313" key="10">
    <source>
        <dbReference type="EMBL" id="ELQ75607.1"/>
    </source>
</evidence>
<dbReference type="CDD" id="cd00897">
    <property type="entry name" value="UGPase_euk"/>
    <property type="match status" value="1"/>
</dbReference>
<dbReference type="SUPFAM" id="SSF53448">
    <property type="entry name" value="Nucleotide-diphospho-sugar transferases"/>
    <property type="match status" value="1"/>
</dbReference>
<evidence type="ECO:0000313" key="11">
    <source>
        <dbReference type="Proteomes" id="UP000011185"/>
    </source>
</evidence>
<dbReference type="VEuPathDB" id="MicrosporidiaDB:THOM_1437"/>
<feature type="binding site" evidence="8">
    <location>
        <position position="223"/>
    </location>
    <ligand>
        <name>substrate</name>
    </ligand>
</feature>
<evidence type="ECO:0000256" key="2">
    <source>
        <dbReference type="ARBA" id="ARBA00010401"/>
    </source>
</evidence>
<feature type="binding site" evidence="9">
    <location>
        <position position="195"/>
    </location>
    <ligand>
        <name>UTP</name>
        <dbReference type="ChEBI" id="CHEBI:46398"/>
    </ligand>
</feature>
<feature type="binding site" evidence="9">
    <location>
        <position position="222"/>
    </location>
    <ligand>
        <name>UTP</name>
        <dbReference type="ChEBI" id="CHEBI:46398"/>
    </ligand>
</feature>
<dbReference type="STRING" id="72359.L7JXX8"/>
<dbReference type="Proteomes" id="UP000011185">
    <property type="component" value="Unassembled WGS sequence"/>
</dbReference>
<keyword evidence="4 7" id="KW-0808">Transferase</keyword>
<evidence type="ECO:0000256" key="4">
    <source>
        <dbReference type="ARBA" id="ARBA00022679"/>
    </source>
</evidence>
<reference evidence="10 11" key="1">
    <citation type="journal article" date="2012" name="PLoS Pathog.">
        <title>The genome of the obligate intracellular parasite Trachipleistophora hominis: new insights into microsporidian genome dynamics and reductive evolution.</title>
        <authorList>
            <person name="Heinz E."/>
            <person name="Williams T.A."/>
            <person name="Nakjang S."/>
            <person name="Noel C.J."/>
            <person name="Swan D.C."/>
            <person name="Goldberg A.V."/>
            <person name="Harris S.R."/>
            <person name="Weinmaier T."/>
            <person name="Markert S."/>
            <person name="Becher D."/>
            <person name="Bernhardt J."/>
            <person name="Dagan T."/>
            <person name="Hacker C."/>
            <person name="Lucocq J.M."/>
            <person name="Schweder T."/>
            <person name="Rattei T."/>
            <person name="Hall N."/>
            <person name="Hirt R.P."/>
            <person name="Embley T.M."/>
        </authorList>
    </citation>
    <scope>NUCLEOTIDE SEQUENCE [LARGE SCALE GENOMIC DNA]</scope>
</reference>
<dbReference type="InterPro" id="IPR002618">
    <property type="entry name" value="UDPGP_fam"/>
</dbReference>
<dbReference type="PANTHER" id="PTHR43511">
    <property type="match status" value="1"/>
</dbReference>
<gene>
    <name evidence="10" type="ORF">THOM_1437</name>
</gene>
<proteinExistence type="inferred from homology"/>
<dbReference type="OrthoDB" id="932129at2759"/>
<evidence type="ECO:0000256" key="5">
    <source>
        <dbReference type="ARBA" id="ARBA00022695"/>
    </source>
</evidence>
<dbReference type="FunCoup" id="L7JXX8">
    <property type="interactions" value="135"/>
</dbReference>
<feature type="binding site" evidence="9">
    <location>
        <position position="393"/>
    </location>
    <ligand>
        <name>UTP</name>
        <dbReference type="ChEBI" id="CHEBI:46398"/>
    </ligand>
</feature>
<dbReference type="Gene3D" id="3.90.550.10">
    <property type="entry name" value="Spore Coat Polysaccharide Biosynthesis Protein SpsA, Chain A"/>
    <property type="match status" value="1"/>
</dbReference>
<evidence type="ECO:0000256" key="7">
    <source>
        <dbReference type="PIRNR" id="PIRNR000806"/>
    </source>
</evidence>
<evidence type="ECO:0000256" key="6">
    <source>
        <dbReference type="ARBA" id="ARBA00048128"/>
    </source>
</evidence>
<name>L7JXX8_TRAHO</name>
<feature type="binding site" evidence="9">
    <location>
        <position position="136"/>
    </location>
    <ligand>
        <name>UTP</name>
        <dbReference type="ChEBI" id="CHEBI:46398"/>
    </ligand>
</feature>
<evidence type="ECO:0000256" key="8">
    <source>
        <dbReference type="PIRSR" id="PIRSR000806-1"/>
    </source>
</evidence>
<comment type="function">
    <text evidence="1">Plays a central role as a glucosyl donor in cellular metabolic pathways.</text>
</comment>
<dbReference type="OMA" id="KEYCFLS"/>